<gene>
    <name evidence="1" type="ORF">ACFFRE_06590</name>
</gene>
<evidence type="ECO:0000313" key="1">
    <source>
        <dbReference type="EMBL" id="MFC0081812.1"/>
    </source>
</evidence>
<dbReference type="RefSeq" id="WP_377789102.1">
    <property type="nucleotide sequence ID" value="NZ_JBHLYQ010000049.1"/>
</dbReference>
<reference evidence="1 2" key="1">
    <citation type="submission" date="2024-09" db="EMBL/GenBank/DDBJ databases">
        <authorList>
            <person name="Sun Q."/>
            <person name="Mori K."/>
        </authorList>
    </citation>
    <scope>NUCLEOTIDE SEQUENCE [LARGE SCALE GENOMIC DNA]</scope>
    <source>
        <strain evidence="1 2">JCM 15389</strain>
    </source>
</reference>
<protein>
    <submittedName>
        <fullName evidence="1">Uncharacterized protein</fullName>
    </submittedName>
</protein>
<name>A0ABV6C4B1_9ACTN</name>
<proteinExistence type="predicted"/>
<comment type="caution">
    <text evidence="1">The sequence shown here is derived from an EMBL/GenBank/DDBJ whole genome shotgun (WGS) entry which is preliminary data.</text>
</comment>
<dbReference type="EMBL" id="JBHLYQ010000049">
    <property type="protein sequence ID" value="MFC0081812.1"/>
    <property type="molecule type" value="Genomic_DNA"/>
</dbReference>
<evidence type="ECO:0000313" key="2">
    <source>
        <dbReference type="Proteomes" id="UP001589788"/>
    </source>
</evidence>
<keyword evidence="2" id="KW-1185">Reference proteome</keyword>
<accession>A0ABV6C4B1</accession>
<dbReference type="Proteomes" id="UP001589788">
    <property type="component" value="Unassembled WGS sequence"/>
</dbReference>
<sequence>MDDVTIASAGVGAVLIASAWQWRRAVHRRLRADVDAGLASADPRARLEAVTLARQLGDDAVLGRLAVALRSETDHEVARALLDALALHRWSPAGASALAELVAGGAAVARGPGFLDGVRREVLVPSGADERSRGRVIVLDAGSAVGQVVTAALARLGLEVRGVSFEAFDAAGVRALGVRRPRSDGRGPAGLWLLAPTGRSVVQAMDRSRELRSLGIAAVLPERLGAASSSADLPVAGEGPLVRGEVLDRGWDRSRVDRLAVAPKERLPCVVEAVVGDRGLLGAATIAFVPERPTGPSGAAVHPLRAVVLESPEAVTVLDACVQGRGYRGPIHALAWVGGGRPVRLVALAAGFSPALEAAERAGAGLVGTWCRAVVGADHRAPNAVLAPTIVVGRPPAKRVSRPLASVGSLAGAPRWRVVSGPGDGLGSIGRTSVDG</sequence>
<organism evidence="1 2">
    <name type="scientific">Aciditerrimonas ferrireducens</name>
    <dbReference type="NCBI Taxonomy" id="667306"/>
    <lineage>
        <taxon>Bacteria</taxon>
        <taxon>Bacillati</taxon>
        <taxon>Actinomycetota</taxon>
        <taxon>Acidimicrobiia</taxon>
        <taxon>Acidimicrobiales</taxon>
        <taxon>Acidimicrobiaceae</taxon>
        <taxon>Aciditerrimonas</taxon>
    </lineage>
</organism>